<name>A0A5N8WAB8_9ACTN</name>
<accession>A0A5N8WAB8</accession>
<organism evidence="8 9">
    <name type="scientific">Streptomyces phyllanthi</name>
    <dbReference type="NCBI Taxonomy" id="1803180"/>
    <lineage>
        <taxon>Bacteria</taxon>
        <taxon>Bacillati</taxon>
        <taxon>Actinomycetota</taxon>
        <taxon>Actinomycetes</taxon>
        <taxon>Kitasatosporales</taxon>
        <taxon>Streptomycetaceae</taxon>
        <taxon>Streptomyces</taxon>
    </lineage>
</organism>
<keyword evidence="5 6" id="KW-0472">Membrane</keyword>
<gene>
    <name evidence="8" type="ORF">FNH04_28725</name>
</gene>
<dbReference type="RefSeq" id="WP_152788691.1">
    <property type="nucleotide sequence ID" value="NZ_BAABEQ010000028.1"/>
</dbReference>
<keyword evidence="3 6" id="KW-0812">Transmembrane</keyword>
<dbReference type="GO" id="GO:0005886">
    <property type="term" value="C:plasma membrane"/>
    <property type="evidence" value="ECO:0007669"/>
    <property type="project" value="UniProtKB-SubCell"/>
</dbReference>
<evidence type="ECO:0000256" key="2">
    <source>
        <dbReference type="ARBA" id="ARBA00022475"/>
    </source>
</evidence>
<dbReference type="OrthoDB" id="4871813at2"/>
<proteinExistence type="predicted"/>
<dbReference type="AlphaFoldDB" id="A0A5N8WAB8"/>
<evidence type="ECO:0000313" key="8">
    <source>
        <dbReference type="EMBL" id="MPY43736.1"/>
    </source>
</evidence>
<comment type="caution">
    <text evidence="8">The sequence shown here is derived from an EMBL/GenBank/DDBJ whole genome shotgun (WGS) entry which is preliminary data.</text>
</comment>
<keyword evidence="2" id="KW-1003">Cell membrane</keyword>
<evidence type="ECO:0000256" key="4">
    <source>
        <dbReference type="ARBA" id="ARBA00022989"/>
    </source>
</evidence>
<feature type="domain" description="ABC3 transporter permease C-terminal" evidence="7">
    <location>
        <begin position="209"/>
        <end position="313"/>
    </location>
</feature>
<feature type="transmembrane region" description="Helical" evidence="6">
    <location>
        <begin position="600"/>
        <end position="620"/>
    </location>
</feature>
<protein>
    <submittedName>
        <fullName evidence="8">ABC transporter permease</fullName>
    </submittedName>
</protein>
<feature type="transmembrane region" description="Helical" evidence="6">
    <location>
        <begin position="367"/>
        <end position="386"/>
    </location>
</feature>
<reference evidence="8 9" key="1">
    <citation type="submission" date="2019-07" db="EMBL/GenBank/DDBJ databases">
        <title>New species of Amycolatopsis and Streptomyces.</title>
        <authorList>
            <person name="Duangmal K."/>
            <person name="Teo W.F.A."/>
            <person name="Lipun K."/>
        </authorList>
    </citation>
    <scope>NUCLEOTIDE SEQUENCE [LARGE SCALE GENOMIC DNA]</scope>
    <source>
        <strain evidence="8 9">TISTR 2346</strain>
    </source>
</reference>
<evidence type="ECO:0000256" key="5">
    <source>
        <dbReference type="ARBA" id="ARBA00023136"/>
    </source>
</evidence>
<evidence type="ECO:0000256" key="6">
    <source>
        <dbReference type="SAM" id="Phobius"/>
    </source>
</evidence>
<feature type="transmembrane region" description="Helical" evidence="6">
    <location>
        <begin position="248"/>
        <end position="279"/>
    </location>
</feature>
<keyword evidence="9" id="KW-1185">Reference proteome</keyword>
<feature type="transmembrane region" description="Helical" evidence="6">
    <location>
        <begin position="299"/>
        <end position="319"/>
    </location>
</feature>
<dbReference type="InterPro" id="IPR003838">
    <property type="entry name" value="ABC3_permease_C"/>
</dbReference>
<sequence>MRSPVLSLTWHLARSSGRRGLQGQVLAAAAAAVSALVLLVLLAAYLGSGARADRTAWLNPGPDRHGTAVQVVSTTFVRGEPVTVVDLAQLPGRAATPPPPGLDHFPKPGEVFLSPALSDLVHELPARQLADRFPKTSSYGTVGGAGLAASEQRLAVVGRAATDPAVSSSAAGQDVFDNGLAARAVVSGFSGTSPHVFTANDRTSALSAVGLLVVPVMVLAAASGRLGAARREQRLAGLRLAGATPRQILAMTGAEAAAVGATGAVAGALAYCALLPALARLPFGIGSWRTADLWVGVPVLLAVIAAVALLIALSAVTTLRQVARSPLGVAQQADPRRTRLIRLFLFVGLVFYVATTARSGSLTTSKQLALVVLFYAAFWIVGPWVVDRLGRLLGRFARRPATLLAARRLSDDPRGAWRTVSGLVLAGFVAGFFSVAHLNLDGLDYEGQIAVPVTAEDGKGSVRETAERARELLKDAGVTATVHAHTSEKDVDSLLFGTPGITARVSGGPDRFDAAVTALTGLGTATPPYTQEQSSVLDDLYVGELRGTGLAALALGFVVATASAGLTAAANVLDRRRVYNRLRLAGTPLKVLDRARVRETVVPLVVLAGGMTASGVYLATKLNEAFDTTVDTAGALQLAVCVLFGALVMFAAIGASRPLLRRVTADPAQQAD</sequence>
<evidence type="ECO:0000313" key="9">
    <source>
        <dbReference type="Proteomes" id="UP000326979"/>
    </source>
</evidence>
<evidence type="ECO:0000256" key="3">
    <source>
        <dbReference type="ARBA" id="ARBA00022692"/>
    </source>
</evidence>
<evidence type="ECO:0000259" key="7">
    <source>
        <dbReference type="Pfam" id="PF02687"/>
    </source>
</evidence>
<feature type="transmembrane region" description="Helical" evidence="6">
    <location>
        <begin position="416"/>
        <end position="436"/>
    </location>
</feature>
<keyword evidence="4 6" id="KW-1133">Transmembrane helix</keyword>
<comment type="subcellular location">
    <subcellularLocation>
        <location evidence="1">Cell membrane</location>
        <topology evidence="1">Multi-pass membrane protein</topology>
    </subcellularLocation>
</comment>
<feature type="transmembrane region" description="Helical" evidence="6">
    <location>
        <begin position="340"/>
        <end position="361"/>
    </location>
</feature>
<dbReference type="Proteomes" id="UP000326979">
    <property type="component" value="Unassembled WGS sequence"/>
</dbReference>
<feature type="transmembrane region" description="Helical" evidence="6">
    <location>
        <begin position="550"/>
        <end position="573"/>
    </location>
</feature>
<dbReference type="Pfam" id="PF02687">
    <property type="entry name" value="FtsX"/>
    <property type="match status" value="1"/>
</dbReference>
<dbReference type="EMBL" id="VJZE01000254">
    <property type="protein sequence ID" value="MPY43736.1"/>
    <property type="molecule type" value="Genomic_DNA"/>
</dbReference>
<evidence type="ECO:0000256" key="1">
    <source>
        <dbReference type="ARBA" id="ARBA00004651"/>
    </source>
</evidence>
<feature type="transmembrane region" description="Helical" evidence="6">
    <location>
        <begin position="632"/>
        <end position="653"/>
    </location>
</feature>